<reference evidence="3" key="1">
    <citation type="submission" date="2016-04" db="EMBL/GenBank/DDBJ databases">
        <authorList>
            <person name="Nguyen H.D."/>
            <person name="Samba Siva P."/>
            <person name="Cullis J."/>
            <person name="Levesque C.A."/>
            <person name="Hambleton S."/>
        </authorList>
    </citation>
    <scope>NUCLEOTIDE SEQUENCE</scope>
    <source>
        <strain evidence="3">DAOMC 236422</strain>
    </source>
</reference>
<dbReference type="EMBL" id="LWDG02000508">
    <property type="protein sequence ID" value="KAE8264713.1"/>
    <property type="molecule type" value="Genomic_DNA"/>
</dbReference>
<proteinExistence type="predicted"/>
<feature type="domain" description="Plus3" evidence="2">
    <location>
        <begin position="262"/>
        <end position="362"/>
    </location>
</feature>
<dbReference type="Proteomes" id="UP000078113">
    <property type="component" value="Unassembled WGS sequence"/>
</dbReference>
<dbReference type="GO" id="GO:0003677">
    <property type="term" value="F:DNA binding"/>
    <property type="evidence" value="ECO:0007669"/>
    <property type="project" value="InterPro"/>
</dbReference>
<feature type="region of interest" description="Disordered" evidence="1">
    <location>
        <begin position="230"/>
        <end position="258"/>
    </location>
</feature>
<name>A0A8X7T1H8_9BASI</name>
<protein>
    <recommendedName>
        <fullName evidence="2">Plus3 domain-containing protein</fullName>
    </recommendedName>
</protein>
<dbReference type="Pfam" id="PF03126">
    <property type="entry name" value="Plus-3"/>
    <property type="match status" value="1"/>
</dbReference>
<evidence type="ECO:0000313" key="4">
    <source>
        <dbReference type="Proteomes" id="UP000078113"/>
    </source>
</evidence>
<dbReference type="AlphaFoldDB" id="A0A8X7T1H8"/>
<organism evidence="3 4">
    <name type="scientific">Tilletia walkeri</name>
    <dbReference type="NCBI Taxonomy" id="117179"/>
    <lineage>
        <taxon>Eukaryota</taxon>
        <taxon>Fungi</taxon>
        <taxon>Dikarya</taxon>
        <taxon>Basidiomycota</taxon>
        <taxon>Ustilaginomycotina</taxon>
        <taxon>Exobasidiomycetes</taxon>
        <taxon>Tilletiales</taxon>
        <taxon>Tilletiaceae</taxon>
        <taxon>Tilletia</taxon>
    </lineage>
</organism>
<reference evidence="3" key="2">
    <citation type="journal article" date="2019" name="IMA Fungus">
        <title>Genome sequencing and comparison of five Tilletia species to identify candidate genes for the detection of regulated species infecting wheat.</title>
        <authorList>
            <person name="Nguyen H.D.T."/>
            <person name="Sultana T."/>
            <person name="Kesanakurti P."/>
            <person name="Hambleton S."/>
        </authorList>
    </citation>
    <scope>NUCLEOTIDE SEQUENCE</scope>
    <source>
        <strain evidence="3">DAOMC 236422</strain>
    </source>
</reference>
<dbReference type="Gene3D" id="3.90.70.200">
    <property type="entry name" value="Plus-3 domain"/>
    <property type="match status" value="1"/>
</dbReference>
<dbReference type="InterPro" id="IPR036128">
    <property type="entry name" value="Plus3-like_sf"/>
</dbReference>
<evidence type="ECO:0000259" key="2">
    <source>
        <dbReference type="Pfam" id="PF03126"/>
    </source>
</evidence>
<evidence type="ECO:0000256" key="1">
    <source>
        <dbReference type="SAM" id="MobiDB-lite"/>
    </source>
</evidence>
<sequence length="375" mass="42088">MIGSEPQSNYTMALLASVVSSYSFAPNLFVSDANFYSMPSSTKVPYRGDKTTKMFESGFARSLATNISIYILFAGSNRYRFAITHKAELQHAVDMGSTLGAPSIGIQLEGRWRIFVFGPHPSAAWCEFPVPEKLTLHTAAFQDLHRLAAAIEFIIHAKWPAPPVAPPLLQSGFDVFASTMNRTLLLGAIRVALEGAELPALPRANVRREVFRRIECEKSDEHYTWQHLKTLDEPSDKNEPIKDDEQGTKRNRLDDDAPSLDELRSCQLTRDDISKMHGLPGWLQHLCGNFVRVQWEAEKDERGEVRYPIRIHEIVDVKTESSPFYNIEPGKPSSLSLALEMGPTPRWVRADVISSKAFAQVSFNLGAKKRIPHLP</sequence>
<evidence type="ECO:0000313" key="3">
    <source>
        <dbReference type="EMBL" id="KAE8264713.1"/>
    </source>
</evidence>
<gene>
    <name evidence="3" type="ORF">A4X09_0g6880</name>
</gene>
<comment type="caution">
    <text evidence="3">The sequence shown here is derived from an EMBL/GenBank/DDBJ whole genome shotgun (WGS) entry which is preliminary data.</text>
</comment>
<keyword evidence="4" id="KW-1185">Reference proteome</keyword>
<accession>A0A8X7T1H8</accession>
<dbReference type="InterPro" id="IPR004343">
    <property type="entry name" value="Plus-3_dom"/>
</dbReference>
<dbReference type="SUPFAM" id="SSF159042">
    <property type="entry name" value="Plus3-like"/>
    <property type="match status" value="1"/>
</dbReference>